<dbReference type="PANTHER" id="PTHR15108">
    <property type="entry name" value="N-ACYLGLUCOSAMINE-2-EPIMERASE"/>
    <property type="match status" value="1"/>
</dbReference>
<dbReference type="InterPro" id="IPR010819">
    <property type="entry name" value="AGE/CE"/>
</dbReference>
<comment type="caution">
    <text evidence="10">The sequence shown here is derived from an EMBL/GenBank/DDBJ whole genome shotgun (WGS) entry which is preliminary data.</text>
</comment>
<evidence type="ECO:0000256" key="3">
    <source>
        <dbReference type="ARBA" id="ARBA00014959"/>
    </source>
</evidence>
<keyword evidence="11" id="KW-1185">Reference proteome</keyword>
<proteinExistence type="inferred from homology"/>
<dbReference type="EMBL" id="CAUJNA010000001">
    <property type="protein sequence ID" value="CAJ1369639.1"/>
    <property type="molecule type" value="Genomic_DNA"/>
</dbReference>
<evidence type="ECO:0000256" key="5">
    <source>
        <dbReference type="ARBA" id="ARBA00031608"/>
    </source>
</evidence>
<dbReference type="SUPFAM" id="SSF48208">
    <property type="entry name" value="Six-hairpin glycosidases"/>
    <property type="match status" value="1"/>
</dbReference>
<comment type="similarity">
    <text evidence="1">Belongs to the N-acylglucosamine 2-epimerase family.</text>
</comment>
<comment type="catalytic activity">
    <reaction evidence="8">
        <text>an N-acyl-D-glucosamine = an N-acyl-D-mannosamine</text>
        <dbReference type="Rhea" id="RHEA:19033"/>
        <dbReference type="ChEBI" id="CHEBI:16062"/>
        <dbReference type="ChEBI" id="CHEBI:17274"/>
        <dbReference type="EC" id="5.1.3.8"/>
    </reaction>
    <physiologicalReaction direction="left-to-right" evidence="8">
        <dbReference type="Rhea" id="RHEA:19034"/>
    </physiologicalReaction>
    <physiologicalReaction direction="right-to-left" evidence="8">
        <dbReference type="Rhea" id="RHEA:19035"/>
    </physiologicalReaction>
</comment>
<protein>
    <recommendedName>
        <fullName evidence="3">N-acylglucosamine 2-epimerase</fullName>
        <ecNumber evidence="2">5.1.3.8</ecNumber>
    </recommendedName>
    <alternativeName>
        <fullName evidence="7">GlcNAc 2-epimerase</fullName>
    </alternativeName>
    <alternativeName>
        <fullName evidence="5">N-acetyl-D-glucosamine 2-epimerase</fullName>
    </alternativeName>
    <alternativeName>
        <fullName evidence="6">Renin-binding protein</fullName>
    </alternativeName>
</protein>
<organism evidence="10 11">
    <name type="scientific">Effrenium voratum</name>
    <dbReference type="NCBI Taxonomy" id="2562239"/>
    <lineage>
        <taxon>Eukaryota</taxon>
        <taxon>Sar</taxon>
        <taxon>Alveolata</taxon>
        <taxon>Dinophyceae</taxon>
        <taxon>Suessiales</taxon>
        <taxon>Symbiodiniaceae</taxon>
        <taxon>Effrenium</taxon>
    </lineage>
</organism>
<dbReference type="GO" id="GO:0050121">
    <property type="term" value="F:N-acylglucosamine 2-epimerase activity"/>
    <property type="evidence" value="ECO:0007669"/>
    <property type="project" value="UniProtKB-EC"/>
</dbReference>
<evidence type="ECO:0000256" key="2">
    <source>
        <dbReference type="ARBA" id="ARBA00013176"/>
    </source>
</evidence>
<dbReference type="AlphaFoldDB" id="A0AA36HJP1"/>
<reference evidence="10" key="1">
    <citation type="submission" date="2023-08" db="EMBL/GenBank/DDBJ databases">
        <authorList>
            <person name="Chen Y."/>
            <person name="Shah S."/>
            <person name="Dougan E. K."/>
            <person name="Thang M."/>
            <person name="Chan C."/>
        </authorList>
    </citation>
    <scope>NUCLEOTIDE SEQUENCE</scope>
</reference>
<dbReference type="EC" id="5.1.3.8" evidence="2"/>
<sequence>MRNLMEYANQNTGVQPLHPISSELTRWLTEKALPVWFTCGVDLAKGECFEAIDLIDQKPTKDPRRARVVPRQIYSFLEGAKLGWEGPADEVATSLFDWYLQNYLTKSGYFASAVDIENKIVDDTFDLYNQAFALFCFANVASHLPARKAEATEQAANLVNFLVEHYKHREGGFREANPDRRPLCSNPHMHLFEACLAWEDTSDDPIWAELADEIAELALNSFIDPVSGGLREFFDLDWTPLPGDRGRIMEPGHQFEWAWLLCRWGRSRQDAAAIIASRRLYDIGWTYGIDENRGVTFMALNDDFTVQNSLARLWGQTEWIKAAIALTEVSGGAERAAYFTDIPAAVSALRIYLDKAPDGLYLDKMDPAGSFADEPAPASSLYHIVCAVSELDRFTGGS</sequence>
<dbReference type="InterPro" id="IPR008928">
    <property type="entry name" value="6-hairpin_glycosidase_sf"/>
</dbReference>
<evidence type="ECO:0000256" key="6">
    <source>
        <dbReference type="ARBA" id="ARBA00031909"/>
    </source>
</evidence>
<dbReference type="GO" id="GO:0005975">
    <property type="term" value="P:carbohydrate metabolic process"/>
    <property type="evidence" value="ECO:0007669"/>
    <property type="project" value="InterPro"/>
</dbReference>
<accession>A0AA36HJP1</accession>
<comment type="subunit">
    <text evidence="9">Homodimer. Forms a heterodimer with renin and inhibits its activity.</text>
</comment>
<evidence type="ECO:0000256" key="8">
    <source>
        <dbReference type="ARBA" id="ARBA00034243"/>
    </source>
</evidence>
<evidence type="ECO:0000313" key="10">
    <source>
        <dbReference type="EMBL" id="CAJ1369639.1"/>
    </source>
</evidence>
<evidence type="ECO:0000256" key="4">
    <source>
        <dbReference type="ARBA" id="ARBA00023235"/>
    </source>
</evidence>
<evidence type="ECO:0000256" key="9">
    <source>
        <dbReference type="ARBA" id="ARBA00046544"/>
    </source>
</evidence>
<gene>
    <name evidence="10" type="ORF">EVOR1521_LOCUS284</name>
</gene>
<evidence type="ECO:0000256" key="1">
    <source>
        <dbReference type="ARBA" id="ARBA00008558"/>
    </source>
</evidence>
<keyword evidence="4" id="KW-0413">Isomerase</keyword>
<dbReference type="Gene3D" id="1.50.10.10">
    <property type="match status" value="1"/>
</dbReference>
<evidence type="ECO:0000313" key="11">
    <source>
        <dbReference type="Proteomes" id="UP001178507"/>
    </source>
</evidence>
<dbReference type="Proteomes" id="UP001178507">
    <property type="component" value="Unassembled WGS sequence"/>
</dbReference>
<name>A0AA36HJP1_9DINO</name>
<evidence type="ECO:0000256" key="7">
    <source>
        <dbReference type="ARBA" id="ARBA00033215"/>
    </source>
</evidence>
<dbReference type="Pfam" id="PF07221">
    <property type="entry name" value="GlcNAc_2-epim"/>
    <property type="match status" value="1"/>
</dbReference>
<dbReference type="InterPro" id="IPR012341">
    <property type="entry name" value="6hp_glycosidase-like_sf"/>
</dbReference>